<proteinExistence type="predicted"/>
<feature type="non-terminal residue" evidence="1">
    <location>
        <position position="37"/>
    </location>
</feature>
<comment type="caution">
    <text evidence="1">The sequence shown here is derived from an EMBL/GenBank/DDBJ whole genome shotgun (WGS) entry which is preliminary data.</text>
</comment>
<dbReference type="AlphaFoldDB" id="A0A820PLJ7"/>
<organism evidence="1 2">
    <name type="scientific">Adineta steineri</name>
    <dbReference type="NCBI Taxonomy" id="433720"/>
    <lineage>
        <taxon>Eukaryota</taxon>
        <taxon>Metazoa</taxon>
        <taxon>Spiralia</taxon>
        <taxon>Gnathifera</taxon>
        <taxon>Rotifera</taxon>
        <taxon>Eurotatoria</taxon>
        <taxon>Bdelloidea</taxon>
        <taxon>Adinetida</taxon>
        <taxon>Adinetidae</taxon>
        <taxon>Adineta</taxon>
    </lineage>
</organism>
<dbReference type="EMBL" id="CAJOAZ010027264">
    <property type="protein sequence ID" value="CAF4408298.1"/>
    <property type="molecule type" value="Genomic_DNA"/>
</dbReference>
<sequence>MLRTYLIAVSNDKPANSLAQNLPEPNALFGCSKCEIA</sequence>
<reference evidence="1" key="1">
    <citation type="submission" date="2021-02" db="EMBL/GenBank/DDBJ databases">
        <authorList>
            <person name="Nowell W R."/>
        </authorList>
    </citation>
    <scope>NUCLEOTIDE SEQUENCE</scope>
</reference>
<name>A0A820PLJ7_9BILA</name>
<accession>A0A820PLJ7</accession>
<evidence type="ECO:0000313" key="2">
    <source>
        <dbReference type="Proteomes" id="UP000663844"/>
    </source>
</evidence>
<dbReference type="Proteomes" id="UP000663844">
    <property type="component" value="Unassembled WGS sequence"/>
</dbReference>
<protein>
    <submittedName>
        <fullName evidence="1">Uncharacterized protein</fullName>
    </submittedName>
</protein>
<gene>
    <name evidence="1" type="ORF">OXD698_LOCUS51873</name>
</gene>
<evidence type="ECO:0000313" key="1">
    <source>
        <dbReference type="EMBL" id="CAF4408298.1"/>
    </source>
</evidence>